<dbReference type="Proteomes" id="UP000094769">
    <property type="component" value="Unassembled WGS sequence"/>
</dbReference>
<comment type="caution">
    <text evidence="3">The sequence shown here is derived from an EMBL/GenBank/DDBJ whole genome shotgun (WGS) entry which is preliminary data.</text>
</comment>
<dbReference type="EMBL" id="MARB01000001">
    <property type="protein sequence ID" value="ODJ89541.1"/>
    <property type="molecule type" value="Genomic_DNA"/>
</dbReference>
<keyword evidence="4" id="KW-1185">Reference proteome</keyword>
<proteinExistence type="predicted"/>
<evidence type="ECO:0000313" key="3">
    <source>
        <dbReference type="EMBL" id="ODJ89541.1"/>
    </source>
</evidence>
<organism evidence="3 4">
    <name type="scientific">Candidatus Thiodiazotropha endolucinida</name>
    <dbReference type="NCBI Taxonomy" id="1655433"/>
    <lineage>
        <taxon>Bacteria</taxon>
        <taxon>Pseudomonadati</taxon>
        <taxon>Pseudomonadota</taxon>
        <taxon>Gammaproteobacteria</taxon>
        <taxon>Chromatiales</taxon>
        <taxon>Sedimenticolaceae</taxon>
        <taxon>Candidatus Thiodiazotropha</taxon>
    </lineage>
</organism>
<dbReference type="InterPro" id="IPR011250">
    <property type="entry name" value="OMP/PagP_B-barrel"/>
</dbReference>
<sequence length="253" mass="29678">MSLRLLRLKRYLWTSWLLIWLIPATSAGEEEYQRVQVTAPYIEMHTGPGRSYPIVYVVERMEWVEVRKRRTDWFQVYTRRGRSGWVSLEQMRQTQTADGERLKLVGYTQDDFRNREWEFGFYGGDMEGATLLGLYGGYSFNENLSAELSLSQALGDFSSEYLFDVNLLSQPFPEWTYSPFFTLGGGVIRTEPKSTLVQAEDRTDTTAHVGAGLRVYLTRRFFLRGEFRHYTAFTSREDNEEFDQWKIGLGFFF</sequence>
<dbReference type="Pfam" id="PF13505">
    <property type="entry name" value="OMP_b-brl"/>
    <property type="match status" value="1"/>
</dbReference>
<evidence type="ECO:0000256" key="1">
    <source>
        <dbReference type="ARBA" id="ARBA00022729"/>
    </source>
</evidence>
<dbReference type="AlphaFoldDB" id="A0A7Z0VQK8"/>
<dbReference type="Gene3D" id="2.30.30.40">
    <property type="entry name" value="SH3 Domains"/>
    <property type="match status" value="1"/>
</dbReference>
<dbReference type="Gene3D" id="2.40.160.20">
    <property type="match status" value="1"/>
</dbReference>
<evidence type="ECO:0000259" key="2">
    <source>
        <dbReference type="Pfam" id="PF13505"/>
    </source>
</evidence>
<dbReference type="InterPro" id="IPR027385">
    <property type="entry name" value="Beta-barrel_OMP"/>
</dbReference>
<gene>
    <name evidence="3" type="ORF">CODIS_01010</name>
</gene>
<keyword evidence="1" id="KW-0732">Signal</keyword>
<protein>
    <recommendedName>
        <fullName evidence="2">Outer membrane protein beta-barrel domain-containing protein</fullName>
    </recommendedName>
</protein>
<feature type="domain" description="Outer membrane protein beta-barrel" evidence="2">
    <location>
        <begin position="98"/>
        <end position="253"/>
    </location>
</feature>
<accession>A0A7Z0VQK8</accession>
<name>A0A7Z0VQK8_9GAMM</name>
<reference evidence="3 4" key="1">
    <citation type="submission" date="2016-06" db="EMBL/GenBank/DDBJ databases">
        <title>Genome sequence of endosymbiont of Candidatus Endolucinida thiodiazotropha.</title>
        <authorList>
            <person name="Poehlein A."/>
            <person name="Koenig S."/>
            <person name="Heiden S.E."/>
            <person name="Thuermer A."/>
            <person name="Voget S."/>
            <person name="Daniel R."/>
            <person name="Markert S."/>
            <person name="Gros O."/>
            <person name="Schweder T."/>
        </authorList>
    </citation>
    <scope>NUCLEOTIDE SEQUENCE [LARGE SCALE GENOMIC DNA]</scope>
    <source>
        <strain evidence="3 4">COS</strain>
    </source>
</reference>
<dbReference type="SUPFAM" id="SSF56925">
    <property type="entry name" value="OMPA-like"/>
    <property type="match status" value="1"/>
</dbReference>
<evidence type="ECO:0000313" key="4">
    <source>
        <dbReference type="Proteomes" id="UP000094769"/>
    </source>
</evidence>